<dbReference type="InterPro" id="IPR002744">
    <property type="entry name" value="MIP18-like"/>
</dbReference>
<feature type="domain" description="MIP18 family-like" evidence="1">
    <location>
        <begin position="27"/>
        <end position="99"/>
    </location>
</feature>
<protein>
    <submittedName>
        <fullName evidence="2">PaaD-like protein (DUF59) involved in Fe-S cluster assembly</fullName>
    </submittedName>
</protein>
<dbReference type="EMBL" id="PEBW01000005">
    <property type="protein sequence ID" value="PTQ51524.1"/>
    <property type="molecule type" value="Genomic_DNA"/>
</dbReference>
<dbReference type="Gene3D" id="3.30.300.130">
    <property type="entry name" value="Fe-S cluster assembly (FSCA)"/>
    <property type="match status" value="1"/>
</dbReference>
<dbReference type="PANTHER" id="PTHR42831:SF1">
    <property type="entry name" value="FE-S PROTEIN MATURATION AUXILIARY FACTOR YITW"/>
    <property type="match status" value="1"/>
</dbReference>
<dbReference type="AlphaFoldDB" id="A0A2T5G5Q8"/>
<evidence type="ECO:0000313" key="3">
    <source>
        <dbReference type="Proteomes" id="UP000244016"/>
    </source>
</evidence>
<name>A0A2T5G5Q8_9BACL</name>
<gene>
    <name evidence="2" type="ORF">BLITH_1601</name>
</gene>
<reference evidence="2 3" key="1">
    <citation type="submission" date="2017-08" db="EMBL/GenBank/DDBJ databases">
        <title>Burning lignite coal seam in the remote Altai Mountains harbors a hydrogen-driven thermophilic microbial community.</title>
        <authorList>
            <person name="Kadnikov V.V."/>
            <person name="Mardanov A.V."/>
            <person name="Ivasenko D."/>
            <person name="Beletsky A.V."/>
            <person name="Karnachuk O.V."/>
            <person name="Ravin N.V."/>
        </authorList>
    </citation>
    <scope>NUCLEOTIDE SEQUENCE [LARGE SCALE GENOMIC DNA]</scope>
    <source>
        <strain evidence="2">AL31</strain>
    </source>
</reference>
<accession>A0A2T5G5Q8</accession>
<dbReference type="InterPro" id="IPR052339">
    <property type="entry name" value="Fe-S_Maturation_MIP18"/>
</dbReference>
<dbReference type="PANTHER" id="PTHR42831">
    <property type="entry name" value="FE-S PROTEIN MATURATION AUXILIARY FACTOR YITW"/>
    <property type="match status" value="1"/>
</dbReference>
<comment type="caution">
    <text evidence="2">The sequence shown here is derived from an EMBL/GenBank/DDBJ whole genome shotgun (WGS) entry which is preliminary data.</text>
</comment>
<dbReference type="InterPro" id="IPR034904">
    <property type="entry name" value="FSCA_dom_sf"/>
</dbReference>
<dbReference type="Proteomes" id="UP000244016">
    <property type="component" value="Unassembled WGS sequence"/>
</dbReference>
<organism evidence="2 3">
    <name type="scientific">Brockia lithotrophica</name>
    <dbReference type="NCBI Taxonomy" id="933949"/>
    <lineage>
        <taxon>Bacteria</taxon>
        <taxon>Bacillati</taxon>
        <taxon>Bacillota</taxon>
        <taxon>Bacilli</taxon>
        <taxon>Bacillales</taxon>
        <taxon>Bacillales Family X. Incertae Sedis</taxon>
        <taxon>Brockia</taxon>
    </lineage>
</organism>
<dbReference type="SUPFAM" id="SSF117916">
    <property type="entry name" value="Fe-S cluster assembly (FSCA) domain-like"/>
    <property type="match status" value="1"/>
</dbReference>
<evidence type="ECO:0000259" key="1">
    <source>
        <dbReference type="Pfam" id="PF01883"/>
    </source>
</evidence>
<sequence>MLAGTMYEELQLAPIAFVGPFTEEEKNQLIEALMGVVDPEIGMDIVNLGLVYELHKDESGRLKVVMTLTAVGCPLAPAIVGDVRRALLGLEKYSDVEVELAYSPPWDRSRLSRVAKMALGLY</sequence>
<dbReference type="Pfam" id="PF01883">
    <property type="entry name" value="FeS_assembly_P"/>
    <property type="match status" value="1"/>
</dbReference>
<proteinExistence type="predicted"/>
<evidence type="ECO:0000313" key="2">
    <source>
        <dbReference type="EMBL" id="PTQ51524.1"/>
    </source>
</evidence>